<dbReference type="Proteomes" id="UP000000321">
    <property type="component" value="Unassembled WGS sequence"/>
</dbReference>
<feature type="region of interest" description="Disordered" evidence="1">
    <location>
        <begin position="136"/>
        <end position="159"/>
    </location>
</feature>
<name>Q1YMR1_AURMS</name>
<organism evidence="3 4">
    <name type="scientific">Aurantimonas manganoxydans (strain ATCC BAA-1229 / DSM 21871 / SI85-9A1)</name>
    <dbReference type="NCBI Taxonomy" id="287752"/>
    <lineage>
        <taxon>Bacteria</taxon>
        <taxon>Pseudomonadati</taxon>
        <taxon>Pseudomonadota</taxon>
        <taxon>Alphaproteobacteria</taxon>
        <taxon>Hyphomicrobiales</taxon>
        <taxon>Aurantimonadaceae</taxon>
        <taxon>Aurantimonas</taxon>
    </lineage>
</organism>
<evidence type="ECO:0000256" key="1">
    <source>
        <dbReference type="SAM" id="MobiDB-lite"/>
    </source>
</evidence>
<dbReference type="GO" id="GO:0016491">
    <property type="term" value="F:oxidoreductase activity"/>
    <property type="evidence" value="ECO:0007669"/>
    <property type="project" value="InterPro"/>
</dbReference>
<evidence type="ECO:0000313" key="4">
    <source>
        <dbReference type="Proteomes" id="UP000000321"/>
    </source>
</evidence>
<comment type="caution">
    <text evidence="3">The sequence shown here is derived from an EMBL/GenBank/DDBJ whole genome shotgun (WGS) entry which is preliminary data.</text>
</comment>
<gene>
    <name evidence="3" type="ORF">SI859A1_02135</name>
</gene>
<dbReference type="BioCyc" id="AURANTIMONAS:SI859A1_02135-MONOMER"/>
<keyword evidence="4" id="KW-1185">Reference proteome</keyword>
<evidence type="ECO:0000313" key="3">
    <source>
        <dbReference type="EMBL" id="EAS51320.1"/>
    </source>
</evidence>
<dbReference type="Pfam" id="PF07731">
    <property type="entry name" value="Cu-oxidase_2"/>
    <property type="match status" value="1"/>
</dbReference>
<dbReference type="InterPro" id="IPR011706">
    <property type="entry name" value="Cu-oxidase_C"/>
</dbReference>
<reference evidence="3 4" key="1">
    <citation type="journal article" date="2008" name="Appl. Environ. Microbiol.">
        <title>Genomic insights into Mn(II) oxidation by the marine alphaproteobacterium Aurantimonas sp. strain SI85-9A1.</title>
        <authorList>
            <person name="Dick G.J."/>
            <person name="Podell S."/>
            <person name="Johnson H.A."/>
            <person name="Rivera-Espinoza Y."/>
            <person name="Bernier-Latmani R."/>
            <person name="McCarthy J.K."/>
            <person name="Torpey J.W."/>
            <person name="Clement B.G."/>
            <person name="Gaasterland T."/>
            <person name="Tebo B.M."/>
        </authorList>
    </citation>
    <scope>NUCLEOTIDE SEQUENCE [LARGE SCALE GENOMIC DNA]</scope>
    <source>
        <strain evidence="3 4">SI85-9A1</strain>
    </source>
</reference>
<accession>Q1YMR1</accession>
<evidence type="ECO:0000259" key="2">
    <source>
        <dbReference type="Pfam" id="PF07731"/>
    </source>
</evidence>
<dbReference type="GO" id="GO:0005507">
    <property type="term" value="F:copper ion binding"/>
    <property type="evidence" value="ECO:0007669"/>
    <property type="project" value="InterPro"/>
</dbReference>
<protein>
    <submittedName>
        <fullName evidence="3">Putative multicopper oxidase</fullName>
    </submittedName>
</protein>
<dbReference type="BioCyc" id="MetaCyc:SI859A1_02135-MONOMER"/>
<dbReference type="InterPro" id="IPR008972">
    <property type="entry name" value="Cupredoxin"/>
</dbReference>
<dbReference type="AlphaFoldDB" id="Q1YMR1"/>
<dbReference type="EMBL" id="AAPJ01000001">
    <property type="protein sequence ID" value="EAS51320.1"/>
    <property type="molecule type" value="Genomic_DNA"/>
</dbReference>
<feature type="domain" description="Plastocyanin-like" evidence="2">
    <location>
        <begin position="613"/>
        <end position="722"/>
    </location>
</feature>
<proteinExistence type="predicted"/>
<dbReference type="InterPro" id="IPR045087">
    <property type="entry name" value="Cu-oxidase_fam"/>
</dbReference>
<sequence length="785" mass="87948">MDRSDPMYILQNASRIRYREAERARENRAEIVRALNQEQVTRRELFKWGLFTTVGTLAMVNGLSPFARSAFADIPTGAPRSPLFGAKKFTTELHRCQLQAPIPLRRKVANNGESIAKFPNELGELPGRRKSYHTQFSKNPDNAKFRNPLTGRGPIEGRPPGEIFAHQRWEEYFPEVGYLLSIGQCAGDTYMHESFPYQNSDSFWCYGSGRSAVGSMPPFLIKARYSEPMLTRVYNNMPVDRSQNAGFGRNETQLHFHNAHNGAESDGAANVHHFPGTFYDYRWSTTLARADKINTDASDRRASGPDGNGGLNLVPGDFREIQGSMWAHDHRFFFTAENVYKGNFGAINYYSGPDRGNEEMDDGVNLRLPSGTLLDWGNTDFDVNLVIWDCCYDASGQLFFDIFDTEGMLGDIPAVNGSYAPFFEVLPRKYRFRLLNASMSRFWKIGLADQQGRAVPVHFIANDGNLVVSPLQIPTLGPQGMGERFDIIVDFSQFRKGDRIYLVNQALHRDGRRMKEELSLKQAIRGDDKDPVVGAFMEFRIVNKVESVDVPGVFHRASDPDKSQIPPLLTEQIPIVAPVRTRHVEFKKSGGDSRGADGKCIPDCPEYATFPWTIRINGEDHHSMNANRISMLIPAPGEVEHWTYENGGGGWDHPIHLHFEEGITMGRNGMQLPDTERLARKDVWRLGEGGSVTFQVQFGEFGGSYVNHCHNTVHEDFAMLARIQLLTGVAGSPQTSITPTPNPTPDGVFFTDPEILPEGLPRGWSDEGVRTAQLQTTIASGDDDD</sequence>
<dbReference type="Gene3D" id="2.60.40.420">
    <property type="entry name" value="Cupredoxins - blue copper proteins"/>
    <property type="match status" value="3"/>
</dbReference>
<dbReference type="SUPFAM" id="SSF49503">
    <property type="entry name" value="Cupredoxins"/>
    <property type="match status" value="2"/>
</dbReference>
<dbReference type="PANTHER" id="PTHR48267:SF1">
    <property type="entry name" value="BILIRUBIN OXIDASE"/>
    <property type="match status" value="1"/>
</dbReference>
<dbReference type="HOGENOM" id="CLU_373335_0_0_5"/>
<dbReference type="PANTHER" id="PTHR48267">
    <property type="entry name" value="CUPREDOXIN SUPERFAMILY PROTEIN"/>
    <property type="match status" value="1"/>
</dbReference>